<accession>A0AA96ZWG8</accession>
<dbReference type="PANTHER" id="PTHR31661">
    <property type="entry name" value="SIMILAR TO CDNA SEQUENCE BC052040"/>
    <property type="match status" value="1"/>
</dbReference>
<keyword evidence="2" id="KW-0963">Cytoplasm</keyword>
<protein>
    <submittedName>
        <fullName evidence="3">Uncharacterized protein</fullName>
    </submittedName>
</protein>
<dbReference type="InterPro" id="IPR029404">
    <property type="entry name" value="CDIN1"/>
</dbReference>
<gene>
    <name evidence="3" type="ORF">MsAc7_15290</name>
</gene>
<sequence>MEHKHYEKNQFSEYTRLYGSGLVVYWFGFLAEILEDQSDGYLIVDASLFKEELGARVEYLLNFAIHW</sequence>
<evidence type="ECO:0000313" key="3">
    <source>
        <dbReference type="EMBL" id="WNY25957.1"/>
    </source>
</evidence>
<dbReference type="PANTHER" id="PTHR31661:SF1">
    <property type="entry name" value="CDAN1-INTERACTING NUCLEASE 1"/>
    <property type="match status" value="1"/>
</dbReference>
<evidence type="ECO:0000256" key="2">
    <source>
        <dbReference type="ARBA" id="ARBA00022490"/>
    </source>
</evidence>
<evidence type="ECO:0000256" key="1">
    <source>
        <dbReference type="ARBA" id="ARBA00004496"/>
    </source>
</evidence>
<dbReference type="Pfam" id="PF14811">
    <property type="entry name" value="TPD"/>
    <property type="match status" value="1"/>
</dbReference>
<evidence type="ECO:0000313" key="4">
    <source>
        <dbReference type="Proteomes" id="UP001303587"/>
    </source>
</evidence>
<name>A0AA96ZWG8_9EURY</name>
<dbReference type="EMBL" id="CP131060">
    <property type="protein sequence ID" value="WNY25957.1"/>
    <property type="molecule type" value="Genomic_DNA"/>
</dbReference>
<organism evidence="3 4">
    <name type="scientific">Methanolapillus millepedarum</name>
    <dbReference type="NCBI Taxonomy" id="3028296"/>
    <lineage>
        <taxon>Archaea</taxon>
        <taxon>Methanobacteriati</taxon>
        <taxon>Methanobacteriota</taxon>
        <taxon>Stenosarchaea group</taxon>
        <taxon>Methanomicrobia</taxon>
        <taxon>Methanosarcinales</taxon>
        <taxon>Methanosarcinaceae</taxon>
        <taxon>Methanolapillus</taxon>
    </lineage>
</organism>
<dbReference type="AlphaFoldDB" id="A0AA96ZWG8"/>
<reference evidence="3 4" key="1">
    <citation type="submission" date="2023-07" db="EMBL/GenBank/DDBJ databases">
        <title>Closed genoem sequence of Methanosarcinaceae archaeon Ac7.</title>
        <authorList>
            <person name="Poehlein A."/>
            <person name="Protasov E."/>
            <person name="Platt K."/>
            <person name="Reeh H."/>
            <person name="Daniel R."/>
            <person name="Brune A."/>
        </authorList>
    </citation>
    <scope>NUCLEOTIDE SEQUENCE [LARGE SCALE GENOMIC DNA]</scope>
    <source>
        <strain evidence="3 4">Ac7</strain>
    </source>
</reference>
<proteinExistence type="predicted"/>
<dbReference type="GO" id="GO:0005737">
    <property type="term" value="C:cytoplasm"/>
    <property type="evidence" value="ECO:0007669"/>
    <property type="project" value="UniProtKB-SubCell"/>
</dbReference>
<keyword evidence="4" id="KW-1185">Reference proteome</keyword>
<dbReference type="Proteomes" id="UP001303587">
    <property type="component" value="Chromosome"/>
</dbReference>
<comment type="subcellular location">
    <subcellularLocation>
        <location evidence="1">Cytoplasm</location>
    </subcellularLocation>
</comment>